<feature type="compositionally biased region" description="Low complexity" evidence="1">
    <location>
        <begin position="277"/>
        <end position="287"/>
    </location>
</feature>
<feature type="region of interest" description="Disordered" evidence="1">
    <location>
        <begin position="485"/>
        <end position="532"/>
    </location>
</feature>
<feature type="region of interest" description="Disordered" evidence="1">
    <location>
        <begin position="107"/>
        <end position="473"/>
    </location>
</feature>
<feature type="compositionally biased region" description="Low complexity" evidence="1">
    <location>
        <begin position="364"/>
        <end position="376"/>
    </location>
</feature>
<feature type="compositionally biased region" description="Low complexity" evidence="1">
    <location>
        <begin position="640"/>
        <end position="652"/>
    </location>
</feature>
<feature type="compositionally biased region" description="Polar residues" evidence="1">
    <location>
        <begin position="142"/>
        <end position="184"/>
    </location>
</feature>
<feature type="compositionally biased region" description="Low complexity" evidence="1">
    <location>
        <begin position="230"/>
        <end position="261"/>
    </location>
</feature>
<feature type="compositionally biased region" description="Basic residues" evidence="1">
    <location>
        <begin position="697"/>
        <end position="708"/>
    </location>
</feature>
<feature type="compositionally biased region" description="Low complexity" evidence="1">
    <location>
        <begin position="485"/>
        <end position="499"/>
    </location>
</feature>
<dbReference type="AlphaFoldDB" id="A0AAE1AXA0"/>
<feature type="compositionally biased region" description="Pro residues" evidence="1">
    <location>
        <begin position="217"/>
        <end position="229"/>
    </location>
</feature>
<comment type="caution">
    <text evidence="2">The sequence shown here is derived from an EMBL/GenBank/DDBJ whole genome shotgun (WGS) entry which is preliminary data.</text>
</comment>
<dbReference type="Proteomes" id="UP001283361">
    <property type="component" value="Unassembled WGS sequence"/>
</dbReference>
<reference evidence="2" key="1">
    <citation type="journal article" date="2023" name="G3 (Bethesda)">
        <title>A reference genome for the long-term kleptoplast-retaining sea slug Elysia crispata morphotype clarki.</title>
        <authorList>
            <person name="Eastman K.E."/>
            <person name="Pendleton A.L."/>
            <person name="Shaikh M.A."/>
            <person name="Suttiyut T."/>
            <person name="Ogas R."/>
            <person name="Tomko P."/>
            <person name="Gavelis G."/>
            <person name="Widhalm J.R."/>
            <person name="Wisecaver J.H."/>
        </authorList>
    </citation>
    <scope>NUCLEOTIDE SEQUENCE</scope>
    <source>
        <strain evidence="2">ECLA1</strain>
    </source>
</reference>
<sequence length="769" mass="79543">MDHRDSSSCRPDELDRRKEEARLARACQARVLPEADTVQVSFGDTAFVRVSIPAEEQDDMGRLAREIFEPYLNFLTSNASSTSTPLRHGKASLSSKFLPEIDIRSGTGPANKIDGKAEEAVKPASLSKKTIAGEDEGGGGNTTLHKSSSFPAAGTQDTSSGLHKQNSTMAISKHASSAITSEGNSGECRVTDSGGGSKRPSSLTISHQNHSLSNRPAKPPLLRTPPGPAPVSSQPSQPSTTSSLEVNQPVASSPVASVLSPRNQKDIPSAPPRDGNSHNNSSRNGHSGKPRELTPPPTSADHSKPRRPPLPPSFLKNHLKSKTSSSQQSSSSSLSSIPSSKDRHHQQHISSPSKPHTSSKDSLTRVSSSSSSLATSAGRQASPVVASQMSITSSSSPPTPTVTTSSSSLSGSHHKHSISPSPKHTSLVSAPSSAKEVRTHSSGKASSSSVSPPPGRPRSATPTKASRPPNGVSVSAVAALSKSLSATPSLSSSALSNLSGKDAKTGNTTSSSTDNKIKSLKIPMPNDTKKVTSKSDLNIIFEEMKSVPPHTAIETPQKAADRFLFGPASALAAAAAAATAADATSDRDSASASGASAATACKQDDKKSSLATKQDDIRGDAPTKRGDVPAADDKSQAHPSSSSSSSSTASAAGNRKEPASAPTKVPKSSTTSAGDTDAAKDTIRPKAGKQDHDQQQHHHHHHHHHHHQQQQQRQSTITTTTTTTTTTIAGCTATATTSSGTVTTVVASGGSGKKQRSTGKTLPDTDGHE</sequence>
<evidence type="ECO:0000256" key="1">
    <source>
        <dbReference type="SAM" id="MobiDB-lite"/>
    </source>
</evidence>
<evidence type="ECO:0000313" key="2">
    <source>
        <dbReference type="EMBL" id="KAK3794921.1"/>
    </source>
</evidence>
<feature type="compositionally biased region" description="Basic and acidic residues" evidence="1">
    <location>
        <begin position="602"/>
        <end position="636"/>
    </location>
</feature>
<feature type="compositionally biased region" description="Low complexity" evidence="1">
    <location>
        <begin position="322"/>
        <end position="339"/>
    </location>
</feature>
<feature type="compositionally biased region" description="Polar residues" evidence="1">
    <location>
        <begin position="199"/>
        <end position="214"/>
    </location>
</feature>
<feature type="compositionally biased region" description="Low complexity" evidence="1">
    <location>
        <begin position="709"/>
        <end position="748"/>
    </location>
</feature>
<keyword evidence="3" id="KW-1185">Reference proteome</keyword>
<dbReference type="EMBL" id="JAWDGP010001087">
    <property type="protein sequence ID" value="KAK3794921.1"/>
    <property type="molecule type" value="Genomic_DNA"/>
</dbReference>
<organism evidence="2 3">
    <name type="scientific">Elysia crispata</name>
    <name type="common">lettuce slug</name>
    <dbReference type="NCBI Taxonomy" id="231223"/>
    <lineage>
        <taxon>Eukaryota</taxon>
        <taxon>Metazoa</taxon>
        <taxon>Spiralia</taxon>
        <taxon>Lophotrochozoa</taxon>
        <taxon>Mollusca</taxon>
        <taxon>Gastropoda</taxon>
        <taxon>Heterobranchia</taxon>
        <taxon>Euthyneura</taxon>
        <taxon>Panpulmonata</taxon>
        <taxon>Sacoglossa</taxon>
        <taxon>Placobranchoidea</taxon>
        <taxon>Plakobranchidae</taxon>
        <taxon>Elysia</taxon>
    </lineage>
</organism>
<protein>
    <submittedName>
        <fullName evidence="2">Uncharacterized protein</fullName>
    </submittedName>
</protein>
<name>A0AAE1AXA0_9GAST</name>
<accession>A0AAE1AXA0</accession>
<feature type="region of interest" description="Disordered" evidence="1">
    <location>
        <begin position="575"/>
        <end position="769"/>
    </location>
</feature>
<feature type="compositionally biased region" description="Polar residues" evidence="1">
    <location>
        <begin position="505"/>
        <end position="514"/>
    </location>
</feature>
<evidence type="ECO:0000313" key="3">
    <source>
        <dbReference type="Proteomes" id="UP001283361"/>
    </source>
</evidence>
<proteinExistence type="predicted"/>
<gene>
    <name evidence="2" type="ORF">RRG08_001068</name>
</gene>
<feature type="compositionally biased region" description="Low complexity" evidence="1">
    <location>
        <begin position="390"/>
        <end position="411"/>
    </location>
</feature>
<feature type="compositionally biased region" description="Basic and acidic residues" evidence="1">
    <location>
        <begin position="677"/>
        <end position="696"/>
    </location>
</feature>
<feature type="compositionally biased region" description="Low complexity" evidence="1">
    <location>
        <begin position="590"/>
        <end position="600"/>
    </location>
</feature>